<dbReference type="PANTHER" id="PTHR44846">
    <property type="entry name" value="MANNOSYL-D-GLYCERATE TRANSPORT/METABOLISM SYSTEM REPRESSOR MNGR-RELATED"/>
    <property type="match status" value="1"/>
</dbReference>
<dbReference type="InterPro" id="IPR036388">
    <property type="entry name" value="WH-like_DNA-bd_sf"/>
</dbReference>
<feature type="domain" description="HTH gntR-type" evidence="4">
    <location>
        <begin position="13"/>
        <end position="81"/>
    </location>
</feature>
<gene>
    <name evidence="5" type="ORF">ACFSXZ_15525</name>
</gene>
<evidence type="ECO:0000256" key="3">
    <source>
        <dbReference type="ARBA" id="ARBA00023163"/>
    </source>
</evidence>
<dbReference type="SMART" id="SM00345">
    <property type="entry name" value="HTH_GNTR"/>
    <property type="match status" value="1"/>
</dbReference>
<accession>A0ABW5FSB3</accession>
<dbReference type="InterPro" id="IPR036390">
    <property type="entry name" value="WH_DNA-bd_sf"/>
</dbReference>
<reference evidence="6" key="1">
    <citation type="journal article" date="2019" name="Int. J. Syst. Evol. Microbiol.">
        <title>The Global Catalogue of Microorganisms (GCM) 10K type strain sequencing project: providing services to taxonomists for standard genome sequencing and annotation.</title>
        <authorList>
            <consortium name="The Broad Institute Genomics Platform"/>
            <consortium name="The Broad Institute Genome Sequencing Center for Infectious Disease"/>
            <person name="Wu L."/>
            <person name="Ma J."/>
        </authorList>
    </citation>
    <scope>NUCLEOTIDE SEQUENCE [LARGE SCALE GENOMIC DNA]</scope>
    <source>
        <strain evidence="6">CGMCC 4.7645</strain>
    </source>
</reference>
<proteinExistence type="predicted"/>
<evidence type="ECO:0000259" key="4">
    <source>
        <dbReference type="PROSITE" id="PS50949"/>
    </source>
</evidence>
<dbReference type="EMBL" id="JBHUKR010000007">
    <property type="protein sequence ID" value="MFD2417736.1"/>
    <property type="molecule type" value="Genomic_DNA"/>
</dbReference>
<evidence type="ECO:0000313" key="5">
    <source>
        <dbReference type="EMBL" id="MFD2417736.1"/>
    </source>
</evidence>
<evidence type="ECO:0000256" key="1">
    <source>
        <dbReference type="ARBA" id="ARBA00023015"/>
    </source>
</evidence>
<dbReference type="Gene3D" id="1.10.10.10">
    <property type="entry name" value="Winged helix-like DNA-binding domain superfamily/Winged helix DNA-binding domain"/>
    <property type="match status" value="1"/>
</dbReference>
<dbReference type="InterPro" id="IPR000524">
    <property type="entry name" value="Tscrpt_reg_HTH_GntR"/>
</dbReference>
<keyword evidence="3" id="KW-0804">Transcription</keyword>
<dbReference type="PANTHER" id="PTHR44846:SF17">
    <property type="entry name" value="GNTR-FAMILY TRANSCRIPTIONAL REGULATOR"/>
    <property type="match status" value="1"/>
</dbReference>
<protein>
    <submittedName>
        <fullName evidence="5">GntR family transcriptional regulator</fullName>
    </submittedName>
</protein>
<name>A0ABW5FSB3_9PSEU</name>
<dbReference type="InterPro" id="IPR050679">
    <property type="entry name" value="Bact_HTH_transcr_reg"/>
</dbReference>
<sequence length="115" mass="12770">MVATIDFRVDPTSYAYLQMAEHLKARIESGELEHHRALPAERHLADQYGVSLGTARRATEELRRRGLVCTLRSKGSYVIHPRTGSGQHGQPSPVLRSLPVAEPTADLVAFPDLDR</sequence>
<evidence type="ECO:0000313" key="6">
    <source>
        <dbReference type="Proteomes" id="UP001597417"/>
    </source>
</evidence>
<keyword evidence="1" id="KW-0805">Transcription regulation</keyword>
<evidence type="ECO:0000256" key="2">
    <source>
        <dbReference type="ARBA" id="ARBA00023125"/>
    </source>
</evidence>
<comment type="caution">
    <text evidence="5">The sequence shown here is derived from an EMBL/GenBank/DDBJ whole genome shotgun (WGS) entry which is preliminary data.</text>
</comment>
<keyword evidence="6" id="KW-1185">Reference proteome</keyword>
<keyword evidence="2" id="KW-0238">DNA-binding</keyword>
<organism evidence="5 6">
    <name type="scientific">Amycolatopsis pigmentata</name>
    <dbReference type="NCBI Taxonomy" id="450801"/>
    <lineage>
        <taxon>Bacteria</taxon>
        <taxon>Bacillati</taxon>
        <taxon>Actinomycetota</taxon>
        <taxon>Actinomycetes</taxon>
        <taxon>Pseudonocardiales</taxon>
        <taxon>Pseudonocardiaceae</taxon>
        <taxon>Amycolatopsis</taxon>
    </lineage>
</organism>
<dbReference type="Proteomes" id="UP001597417">
    <property type="component" value="Unassembled WGS sequence"/>
</dbReference>
<dbReference type="PRINTS" id="PR00035">
    <property type="entry name" value="HTHGNTR"/>
</dbReference>
<dbReference type="PROSITE" id="PS50949">
    <property type="entry name" value="HTH_GNTR"/>
    <property type="match status" value="1"/>
</dbReference>
<dbReference type="CDD" id="cd07377">
    <property type="entry name" value="WHTH_GntR"/>
    <property type="match status" value="1"/>
</dbReference>
<dbReference type="SUPFAM" id="SSF46785">
    <property type="entry name" value="Winged helix' DNA-binding domain"/>
    <property type="match status" value="1"/>
</dbReference>
<dbReference type="RefSeq" id="WP_378265724.1">
    <property type="nucleotide sequence ID" value="NZ_JBHUKR010000007.1"/>
</dbReference>
<dbReference type="Pfam" id="PF00392">
    <property type="entry name" value="GntR"/>
    <property type="match status" value="1"/>
</dbReference>